<evidence type="ECO:0000256" key="1">
    <source>
        <dbReference type="SAM" id="MobiDB-lite"/>
    </source>
</evidence>
<accession>A0A975T7U8</accession>
<dbReference type="EMBL" id="CP021056">
    <property type="protein sequence ID" value="QXE23752.1"/>
    <property type="molecule type" value="Genomic_DNA"/>
</dbReference>
<feature type="transmembrane region" description="Helical" evidence="2">
    <location>
        <begin position="31"/>
        <end position="48"/>
    </location>
</feature>
<dbReference type="Proteomes" id="UP000683511">
    <property type="component" value="Chromosome"/>
</dbReference>
<reference evidence="3" key="1">
    <citation type="submission" date="2017-04" db="EMBL/GenBank/DDBJ databases">
        <title>Genome deletions in a multicellular cyanobacterial endosymbiont for morphological adaptation in marine diatoms.</title>
        <authorList>
            <person name="Wang Y."/>
            <person name="Gao H."/>
            <person name="Li R."/>
            <person name="Xu X."/>
        </authorList>
    </citation>
    <scope>NUCLEOTIDE SEQUENCE</scope>
    <source>
        <strain evidence="3">FACHB 800</strain>
    </source>
</reference>
<feature type="region of interest" description="Disordered" evidence="1">
    <location>
        <begin position="198"/>
        <end position="226"/>
    </location>
</feature>
<protein>
    <submittedName>
        <fullName evidence="3">Uncharacterized protein</fullName>
    </submittedName>
</protein>
<proteinExistence type="predicted"/>
<evidence type="ECO:0000313" key="3">
    <source>
        <dbReference type="EMBL" id="QXE23752.1"/>
    </source>
</evidence>
<keyword evidence="2" id="KW-0812">Transmembrane</keyword>
<keyword evidence="4" id="KW-1185">Reference proteome</keyword>
<evidence type="ECO:0000256" key="2">
    <source>
        <dbReference type="SAM" id="Phobius"/>
    </source>
</evidence>
<evidence type="ECO:0000313" key="4">
    <source>
        <dbReference type="Proteomes" id="UP000683511"/>
    </source>
</evidence>
<keyword evidence="2" id="KW-0472">Membrane</keyword>
<feature type="compositionally biased region" description="Polar residues" evidence="1">
    <location>
        <begin position="203"/>
        <end position="219"/>
    </location>
</feature>
<dbReference type="KEGG" id="rsin:B6N60_02443"/>
<keyword evidence="2" id="KW-1133">Transmembrane helix</keyword>
<name>A0A975T7U8_9NOST</name>
<gene>
    <name evidence="3" type="ORF">B6N60_02443</name>
</gene>
<sequence length="468" mass="49876">MKIHQQHPHITTQHQFDNWQFTIVTMKIRKLLSYLFSLTSILTLGWIYPAQADSRLEISPIEIAAYIPTKVEDLEDTNTQLSSADELNSVGDEDSRISATNPNRINTALISENSPEKIEKETPVAILATKDINSSPVTEKLSALQTDSTTSINVNQAEQATFSATQEISVLDQTQTTAEDSNSTKSIDSAQAKAEEILPQPQPKQLISQAETSTPNSDTPESESELRQRLRITPLLRAGKPTYSPSLSFGIPSAFGANWGDVFVGVSGATAGKARGGDVDGSMSVGLGLGDSRKLVGLELAYNLGSFRNFGSNGTFDLKGHRVVYGNERTQVAVAAGWNAFAQYQSDASSETDIPSSAYGAVTSYSLLQPNNPHNKLPLLLTFGVGGGQFRQGDASTGVFGGVGLQVHPQVGMGLAWSGVGLNLGVSVVPVPTIPLTIVAQGADLTDNSVGGTIFVLSVSYGFNFLPR</sequence>
<organism evidence="3 4">
    <name type="scientific">Richelia sinica FACHB-800</name>
    <dbReference type="NCBI Taxonomy" id="1357546"/>
    <lineage>
        <taxon>Bacteria</taxon>
        <taxon>Bacillati</taxon>
        <taxon>Cyanobacteriota</taxon>
        <taxon>Cyanophyceae</taxon>
        <taxon>Nostocales</taxon>
        <taxon>Nostocaceae</taxon>
        <taxon>Richelia</taxon>
    </lineage>
</organism>
<dbReference type="AlphaFoldDB" id="A0A975T7U8"/>